<evidence type="ECO:0000313" key="4">
    <source>
        <dbReference type="Proteomes" id="UP000033689"/>
    </source>
</evidence>
<proteinExistence type="predicted"/>
<organism evidence="3 4">
    <name type="scientific">Rickettsia bellii str. RML Mogi</name>
    <dbReference type="NCBI Taxonomy" id="1359194"/>
    <lineage>
        <taxon>Bacteria</taxon>
        <taxon>Pseudomonadati</taxon>
        <taxon>Pseudomonadota</taxon>
        <taxon>Alphaproteobacteria</taxon>
        <taxon>Rickettsiales</taxon>
        <taxon>Rickettsiaceae</taxon>
        <taxon>Rickettsieae</taxon>
        <taxon>Rickettsia</taxon>
        <taxon>belli group</taxon>
    </lineage>
</organism>
<protein>
    <submittedName>
        <fullName evidence="3">50S ribosome-binding GTPase family protein</fullName>
    </submittedName>
</protein>
<gene>
    <name evidence="3" type="ORF">RBEMOGI_1448</name>
</gene>
<dbReference type="EMBL" id="LAOJ01000001">
    <property type="protein sequence ID" value="KJV92811.1"/>
    <property type="molecule type" value="Genomic_DNA"/>
</dbReference>
<dbReference type="Gene3D" id="3.40.50.300">
    <property type="entry name" value="P-loop containing nucleotide triphosphate hydrolases"/>
    <property type="match status" value="1"/>
</dbReference>
<dbReference type="InterPro" id="IPR027417">
    <property type="entry name" value="P-loop_NTPase"/>
</dbReference>
<keyword evidence="1" id="KW-0175">Coiled coil</keyword>
<evidence type="ECO:0000313" key="3">
    <source>
        <dbReference type="EMBL" id="KJV92811.1"/>
    </source>
</evidence>
<dbReference type="SUPFAM" id="SSF52540">
    <property type="entry name" value="P-loop containing nucleoside triphosphate hydrolases"/>
    <property type="match status" value="1"/>
</dbReference>
<evidence type="ECO:0000256" key="1">
    <source>
        <dbReference type="SAM" id="Coils"/>
    </source>
</evidence>
<dbReference type="AlphaFoldDB" id="A0A0F3QKY4"/>
<dbReference type="GO" id="GO:0005525">
    <property type="term" value="F:GTP binding"/>
    <property type="evidence" value="ECO:0007669"/>
    <property type="project" value="InterPro"/>
</dbReference>
<dbReference type="CDD" id="cd00882">
    <property type="entry name" value="Ras_like_GTPase"/>
    <property type="match status" value="1"/>
</dbReference>
<dbReference type="PATRIC" id="fig|1359194.3.peg.1477"/>
<accession>A0A0F3QKY4</accession>
<dbReference type="Proteomes" id="UP000033689">
    <property type="component" value="Unassembled WGS sequence"/>
</dbReference>
<name>A0A0F3QKY4_RICBE</name>
<evidence type="ECO:0000259" key="2">
    <source>
        <dbReference type="Pfam" id="PF01926"/>
    </source>
</evidence>
<dbReference type="Pfam" id="PF01926">
    <property type="entry name" value="MMR_HSR1"/>
    <property type="match status" value="1"/>
</dbReference>
<reference evidence="3 4" key="1">
    <citation type="submission" date="2015-02" db="EMBL/GenBank/DDBJ databases">
        <title>Genome Sequencing of Rickettsiales.</title>
        <authorList>
            <person name="Daugherty S.C."/>
            <person name="Su Q."/>
            <person name="Abolude K."/>
            <person name="Beier-Sexton M."/>
            <person name="Carlyon J.A."/>
            <person name="Carter R."/>
            <person name="Day N.P."/>
            <person name="Dumler S.J."/>
            <person name="Dyachenko V."/>
            <person name="Godinez A."/>
            <person name="Kurtti T.J."/>
            <person name="Lichay M."/>
            <person name="Mullins K.E."/>
            <person name="Ott S."/>
            <person name="Pappas-Brown V."/>
            <person name="Paris D.H."/>
            <person name="Patel P."/>
            <person name="Richards A.L."/>
            <person name="Sadzewicz L."/>
            <person name="Sears K."/>
            <person name="Seidman D."/>
            <person name="Sengamalay N."/>
            <person name="Stenos J."/>
            <person name="Tallon L.J."/>
            <person name="Vincent G."/>
            <person name="Fraser C.M."/>
            <person name="Munderloh U."/>
            <person name="Dunning-Hotopp J.C."/>
        </authorList>
    </citation>
    <scope>NUCLEOTIDE SEQUENCE [LARGE SCALE GENOMIC DNA]</scope>
    <source>
        <strain evidence="3 4">RML Mogi</strain>
    </source>
</reference>
<feature type="coiled-coil region" evidence="1">
    <location>
        <begin position="617"/>
        <end position="644"/>
    </location>
</feature>
<feature type="domain" description="G" evidence="2">
    <location>
        <begin position="60"/>
        <end position="152"/>
    </location>
</feature>
<dbReference type="RefSeq" id="WP_052692908.1">
    <property type="nucleotide sequence ID" value="NZ_LAOJ01000001.1"/>
</dbReference>
<comment type="caution">
    <text evidence="3">The sequence shown here is derived from an EMBL/GenBank/DDBJ whole genome shotgun (WGS) entry which is preliminary data.</text>
</comment>
<dbReference type="InterPro" id="IPR006073">
    <property type="entry name" value="GTP-bd"/>
</dbReference>
<sequence length="722" mass="83083">MINLRAELIELQKVFDEAISPEESNNNLDMKYSKISNIINSIQNILEPFLHHQQIYDNTVFLIGPTGVGKSTLLNYITGKDLYFRTYNDKPGIFPMDGEGIAYVGQGEGSTTIVPNIFRASTGDFQNISFIDCAGDFDSNGIIPEIINSKIKSIIAQNVKNAKILMVTSQDSISPSGSYGIIFKNGLEKSAQFLSDINYFKDSIGLIVSHAGRISNTNKTIESYLKSVSNNPQILKYKPAIENLIQHNRIATFSKYSDEIEENNLYTPPTWNLDQRNKIIDLIRNMTFKSIPKGLFNYSSSVEVREQMSIAFEIVKTKAASLLQFSVEQALHDKLIIRATELKHFVNFVEEKVCHKQNTSLTDYFNHLNYHNFLKLLISEGIKKLSQELEFLASFTKPNNQTQQVKENWGTLIDANSLFKNILDEAKIIIHEADELFSSFVEKTKIVTIGCFGENSKNIKTLFAELFNAYKNKANIESNKNNDKYYFYDTEKKFIGFKSESYTEEQLYSDKEPYTETVPYEDVEHYTRKMWVNTQTGQKLGYRNEYKHELEHDPDRKSVFVIKLIRGEIKLQDVPHTRPIIKSKEVTKERDVIKVRTVTKNKEVPEYKDVKVKKFDETKYNEDINNANTTINNLKLNISEILSQLKAINITKKCNISLDLSDKIENEAKALCFTNLGKYDEIKANFSFLTDEWKYLEYEAQELSEYESQIICRSQDLILQTL</sequence>